<organism evidence="1 2">
    <name type="scientific">Mucilaginibacter pineti</name>
    <dbReference type="NCBI Taxonomy" id="1391627"/>
    <lineage>
        <taxon>Bacteria</taxon>
        <taxon>Pseudomonadati</taxon>
        <taxon>Bacteroidota</taxon>
        <taxon>Sphingobacteriia</taxon>
        <taxon>Sphingobacteriales</taxon>
        <taxon>Sphingobacteriaceae</taxon>
        <taxon>Mucilaginibacter</taxon>
    </lineage>
</organism>
<name>A0A1G7JNP3_9SPHI</name>
<reference evidence="1 2" key="1">
    <citation type="submission" date="2016-10" db="EMBL/GenBank/DDBJ databases">
        <authorList>
            <person name="de Groot N.N."/>
        </authorList>
    </citation>
    <scope>NUCLEOTIDE SEQUENCE [LARGE SCALE GENOMIC DNA]</scope>
    <source>
        <strain evidence="1 2">47C3B</strain>
    </source>
</reference>
<dbReference type="STRING" id="1391627.SAMN05216464_11558"/>
<dbReference type="EMBL" id="FNAI01000015">
    <property type="protein sequence ID" value="SDF26533.1"/>
    <property type="molecule type" value="Genomic_DNA"/>
</dbReference>
<gene>
    <name evidence="1" type="ORF">SAMN05216464_11558</name>
</gene>
<evidence type="ECO:0000313" key="1">
    <source>
        <dbReference type="EMBL" id="SDF26533.1"/>
    </source>
</evidence>
<accession>A0A1G7JNP3</accession>
<evidence type="ECO:0000313" key="2">
    <source>
        <dbReference type="Proteomes" id="UP000199072"/>
    </source>
</evidence>
<dbReference type="Proteomes" id="UP000199072">
    <property type="component" value="Unassembled WGS sequence"/>
</dbReference>
<sequence length="93" mass="10732">MEAVLANKDFPSASPFNEVMKTFFKGHSPDTAKNFFWKMFQCWAIKDCKIKAELSDEEVALFFDQLSDLLSAAYILYQANVVSQSNEERDKHE</sequence>
<keyword evidence="2" id="KW-1185">Reference proteome</keyword>
<protein>
    <submittedName>
        <fullName evidence="1">Uncharacterized protein</fullName>
    </submittedName>
</protein>
<dbReference type="AlphaFoldDB" id="A0A1G7JNP3"/>
<proteinExistence type="predicted"/>